<evidence type="ECO:0000313" key="1">
    <source>
        <dbReference type="EMBL" id="TMS40068.1"/>
    </source>
</evidence>
<proteinExistence type="predicted"/>
<organism evidence="1">
    <name type="scientific">Steinernema carpocapsae</name>
    <name type="common">Entomopathogenic nematode</name>
    <dbReference type="NCBI Taxonomy" id="34508"/>
    <lineage>
        <taxon>Eukaryota</taxon>
        <taxon>Metazoa</taxon>
        <taxon>Ecdysozoa</taxon>
        <taxon>Nematoda</taxon>
        <taxon>Chromadorea</taxon>
        <taxon>Rhabditida</taxon>
        <taxon>Tylenchina</taxon>
        <taxon>Panagrolaimomorpha</taxon>
        <taxon>Strongyloidoidea</taxon>
        <taxon>Steinernematidae</taxon>
        <taxon>Steinernema</taxon>
    </lineage>
</organism>
<dbReference type="AlphaFoldDB" id="A0A4U8VAR9"/>
<name>A0A4U8VAR9_STECR</name>
<dbReference type="EMBL" id="AZBU02000001">
    <property type="protein sequence ID" value="TMS40068.1"/>
    <property type="molecule type" value="Genomic_DNA"/>
</dbReference>
<reference evidence="1" key="1">
    <citation type="submission" date="2013-11" db="EMBL/GenBank/DDBJ databases">
        <authorList>
            <person name="Sternberg P."/>
            <person name="Dillman A."/>
            <person name="Macchietto M."/>
        </authorList>
    </citation>
    <scope>NUCLEOTIDE SEQUENCE</scope>
    <source>
        <strain evidence="1">ALL</strain>
    </source>
</reference>
<sequence>MGLKAERQAGNCASFKIAAIWKMISNNDAGKQTGSIKVFEMSAIAVFKQENVAMHKEISNFRMGCTWMRHNGYRHASKDIPTALIITTTST</sequence>
<reference evidence="1" key="3">
    <citation type="journal article" date="2019" name="G3 (Bethesda)">
        <title>Hybrid Assembly of the Genome of the Entomopathogenic Nematode Steinernema carpocapsae Identifies the X-Chromosome.</title>
        <authorList>
            <person name="Serra L."/>
            <person name="Macchietto M."/>
            <person name="Macias-Munoz A."/>
            <person name="McGill C.J."/>
            <person name="Rodriguez I.M."/>
            <person name="Rodriguez B."/>
            <person name="Murad R."/>
            <person name="Mortazavi A."/>
        </authorList>
    </citation>
    <scope>NUCLEOTIDE SEQUENCE [LARGE SCALE GENOMIC DNA]</scope>
    <source>
        <strain evidence="1">ALL</strain>
    </source>
</reference>
<reference evidence="1" key="2">
    <citation type="journal article" date="2015" name="Genome Biol.">
        <title>Comparative genomics of Steinernema reveals deeply conserved gene regulatory networks.</title>
        <authorList>
            <person name="Dillman A.R."/>
            <person name="Macchietto M."/>
            <person name="Porter C.F."/>
            <person name="Rogers A."/>
            <person name="Williams B."/>
            <person name="Antoshechkin I."/>
            <person name="Lee M.M."/>
            <person name="Goodwin Z."/>
            <person name="Lu X."/>
            <person name="Lewis E.E."/>
            <person name="Goodrich-Blair H."/>
            <person name="Stock S.P."/>
            <person name="Adams B.J."/>
            <person name="Sternberg P.W."/>
            <person name="Mortazavi A."/>
        </authorList>
    </citation>
    <scope>NUCLEOTIDE SEQUENCE [LARGE SCALE GENOMIC DNA]</scope>
    <source>
        <strain evidence="1">ALL</strain>
    </source>
</reference>
<protein>
    <submittedName>
        <fullName evidence="1">Uncharacterized protein</fullName>
    </submittedName>
</protein>
<accession>A0A4U8VAR9</accession>
<gene>
    <name evidence="1" type="ORF">L596_006495</name>
</gene>
<comment type="caution">
    <text evidence="1">The sequence shown here is derived from an EMBL/GenBank/DDBJ whole genome shotgun (WGS) entry which is preliminary data.</text>
</comment>